<comment type="caution">
    <text evidence="10">The sequence shown here is derived from an EMBL/GenBank/DDBJ whole genome shotgun (WGS) entry which is preliminary data.</text>
</comment>
<evidence type="ECO:0000313" key="10">
    <source>
        <dbReference type="EMBL" id="KAK9835841.1"/>
    </source>
</evidence>
<evidence type="ECO:0000256" key="6">
    <source>
        <dbReference type="SAM" id="MobiDB-lite"/>
    </source>
</evidence>
<dbReference type="Pfam" id="PF00487">
    <property type="entry name" value="FA_desaturase"/>
    <property type="match status" value="1"/>
</dbReference>
<name>A0AAW1RRP5_9CHLO</name>
<dbReference type="PANTHER" id="PTHR32100">
    <property type="entry name" value="OMEGA-6 FATTY ACID DESATURASE, CHLOROPLASTIC"/>
    <property type="match status" value="1"/>
</dbReference>
<organism evidence="10 11">
    <name type="scientific">Apatococcus lobatus</name>
    <dbReference type="NCBI Taxonomy" id="904363"/>
    <lineage>
        <taxon>Eukaryota</taxon>
        <taxon>Viridiplantae</taxon>
        <taxon>Chlorophyta</taxon>
        <taxon>core chlorophytes</taxon>
        <taxon>Trebouxiophyceae</taxon>
        <taxon>Chlorellales</taxon>
        <taxon>Chlorellaceae</taxon>
        <taxon>Apatococcus</taxon>
    </lineage>
</organism>
<comment type="similarity">
    <text evidence="3">Belongs to the fatty acid desaturase type 1 family.</text>
</comment>
<keyword evidence="7" id="KW-0812">Transmembrane</keyword>
<keyword evidence="7" id="KW-1133">Transmembrane helix</keyword>
<keyword evidence="11" id="KW-1185">Reference proteome</keyword>
<dbReference type="EMBL" id="JALJOS010000008">
    <property type="protein sequence ID" value="KAK9835841.1"/>
    <property type="molecule type" value="Genomic_DNA"/>
</dbReference>
<dbReference type="InterPro" id="IPR021863">
    <property type="entry name" value="FAS_N"/>
</dbReference>
<dbReference type="CDD" id="cd03507">
    <property type="entry name" value="Delta12-FADS-like"/>
    <property type="match status" value="1"/>
</dbReference>
<evidence type="ECO:0000259" key="9">
    <source>
        <dbReference type="Pfam" id="PF11960"/>
    </source>
</evidence>
<evidence type="ECO:0000256" key="5">
    <source>
        <dbReference type="ARBA" id="ARBA00023136"/>
    </source>
</evidence>
<evidence type="ECO:0000256" key="3">
    <source>
        <dbReference type="ARBA" id="ARBA00009295"/>
    </source>
</evidence>
<feature type="domain" description="Fatty acid desaturase" evidence="8">
    <location>
        <begin position="129"/>
        <end position="385"/>
    </location>
</feature>
<keyword evidence="5 7" id="KW-0472">Membrane</keyword>
<comment type="pathway">
    <text evidence="2">Lipid metabolism.</text>
</comment>
<sequence>MSGTFASQGLGSCLQSQSCGHTHPLYHTTHRGAVRRQLARKASLLTTNVAAIPRTAAPSQPKLPRHSVPDQTGKGLSQAPPFTLNDVRNAIPKHLWQKSTWRSFAHLAWDLGVVAALAVGATRIDSWAVWPAYWLAQGTMFWALFVVGHDCGHQSFSNNKRLNDFVGNLVHSSILVPYHGWRVSHRTHHSNHGHVENDESWHPTTHKLYSQMDPLARLGRLLFPLPLFAYPFYLWQRSPGKKGSHYDPESDLFVPGEGPLVRTSNKFMQGMLIILGLCTLTLGPVAMFNLYFMPYWINVVWLDIVTYLHHHGAEDPNEKVPWYRGQEWSYLRGGLSTLDRDYGIFNWIHHDIGTHVVHHLFPQIPHYNLTEATKAAKPVFGDYYREPTKSKGPIPFHLLEPLKRSFAQDHYVDNTGDVVYYKADEQMSDVWTTVKQAFGGK</sequence>
<protein>
    <recommendedName>
        <fullName evidence="12">Omega-3 fatty acid desaturase</fullName>
    </recommendedName>
</protein>
<feature type="region of interest" description="Disordered" evidence="6">
    <location>
        <begin position="55"/>
        <end position="79"/>
    </location>
</feature>
<evidence type="ECO:0000259" key="8">
    <source>
        <dbReference type="Pfam" id="PF00487"/>
    </source>
</evidence>
<keyword evidence="4" id="KW-0560">Oxidoreductase</keyword>
<gene>
    <name evidence="10" type="ORF">WJX74_009196</name>
</gene>
<dbReference type="Pfam" id="PF11960">
    <property type="entry name" value="DUF3474"/>
    <property type="match status" value="1"/>
</dbReference>
<dbReference type="GO" id="GO:0016717">
    <property type="term" value="F:oxidoreductase activity, acting on paired donors, with oxidation of a pair of donors resulting in the reduction of molecular oxygen to two molecules of water"/>
    <property type="evidence" value="ECO:0007669"/>
    <property type="project" value="InterPro"/>
</dbReference>
<evidence type="ECO:0000256" key="2">
    <source>
        <dbReference type="ARBA" id="ARBA00005189"/>
    </source>
</evidence>
<feature type="transmembrane region" description="Helical" evidence="7">
    <location>
        <begin position="267"/>
        <end position="292"/>
    </location>
</feature>
<reference evidence="10 11" key="1">
    <citation type="journal article" date="2024" name="Nat. Commun.">
        <title>Phylogenomics reveals the evolutionary origins of lichenization in chlorophyte algae.</title>
        <authorList>
            <person name="Puginier C."/>
            <person name="Libourel C."/>
            <person name="Otte J."/>
            <person name="Skaloud P."/>
            <person name="Haon M."/>
            <person name="Grisel S."/>
            <person name="Petersen M."/>
            <person name="Berrin J.G."/>
            <person name="Delaux P.M."/>
            <person name="Dal Grande F."/>
            <person name="Keller J."/>
        </authorList>
    </citation>
    <scope>NUCLEOTIDE SEQUENCE [LARGE SCALE GENOMIC DNA]</scope>
    <source>
        <strain evidence="10 11">SAG 2145</strain>
    </source>
</reference>
<dbReference type="InterPro" id="IPR012171">
    <property type="entry name" value="Fatty_acid_desaturase"/>
</dbReference>
<accession>A0AAW1RRP5</accession>
<dbReference type="GO" id="GO:0016020">
    <property type="term" value="C:membrane"/>
    <property type="evidence" value="ECO:0007669"/>
    <property type="project" value="UniProtKB-SubCell"/>
</dbReference>
<comment type="subcellular location">
    <subcellularLocation>
        <location evidence="1">Membrane</location>
    </subcellularLocation>
</comment>
<dbReference type="AlphaFoldDB" id="A0AAW1RRP5"/>
<dbReference type="InterPro" id="IPR005804">
    <property type="entry name" value="FA_desaturase_dom"/>
</dbReference>
<dbReference type="GO" id="GO:0006629">
    <property type="term" value="P:lipid metabolic process"/>
    <property type="evidence" value="ECO:0007669"/>
    <property type="project" value="InterPro"/>
</dbReference>
<proteinExistence type="inferred from homology"/>
<dbReference type="Proteomes" id="UP001438707">
    <property type="component" value="Unassembled WGS sequence"/>
</dbReference>
<feature type="domain" description="Fatty acid desaturase N-terminal" evidence="9">
    <location>
        <begin position="78"/>
        <end position="118"/>
    </location>
</feature>
<evidence type="ECO:0000256" key="1">
    <source>
        <dbReference type="ARBA" id="ARBA00004370"/>
    </source>
</evidence>
<evidence type="ECO:0008006" key="12">
    <source>
        <dbReference type="Google" id="ProtNLM"/>
    </source>
</evidence>
<evidence type="ECO:0000256" key="7">
    <source>
        <dbReference type="SAM" id="Phobius"/>
    </source>
</evidence>
<evidence type="ECO:0000313" key="11">
    <source>
        <dbReference type="Proteomes" id="UP001438707"/>
    </source>
</evidence>
<evidence type="ECO:0000256" key="4">
    <source>
        <dbReference type="ARBA" id="ARBA00023002"/>
    </source>
</evidence>